<dbReference type="InterPro" id="IPR036709">
    <property type="entry name" value="Autotransporte_beta_dom_sf"/>
</dbReference>
<dbReference type="Pfam" id="PF12951">
    <property type="entry name" value="PATR"/>
    <property type="match status" value="8"/>
</dbReference>
<dbReference type="InterPro" id="IPR011050">
    <property type="entry name" value="Pectin_lyase_fold/virulence"/>
</dbReference>
<dbReference type="Pfam" id="PF03797">
    <property type="entry name" value="Autotransporter"/>
    <property type="match status" value="1"/>
</dbReference>
<evidence type="ECO:0000259" key="2">
    <source>
        <dbReference type="PROSITE" id="PS51208"/>
    </source>
</evidence>
<dbReference type="NCBIfam" id="TIGR02601">
    <property type="entry name" value="autotrns_rpt"/>
    <property type="match status" value="3"/>
</dbReference>
<accession>A0A917E9B4</accession>
<dbReference type="Proteomes" id="UP000635071">
    <property type="component" value="Unassembled WGS sequence"/>
</dbReference>
<reference evidence="3" key="1">
    <citation type="journal article" date="2014" name="Int. J. Syst. Evol. Microbiol.">
        <title>Complete genome sequence of Corynebacterium casei LMG S-19264T (=DSM 44701T), isolated from a smear-ripened cheese.</title>
        <authorList>
            <consortium name="US DOE Joint Genome Institute (JGI-PGF)"/>
            <person name="Walter F."/>
            <person name="Albersmeier A."/>
            <person name="Kalinowski J."/>
            <person name="Ruckert C."/>
        </authorList>
    </citation>
    <scope>NUCLEOTIDE SEQUENCE</scope>
    <source>
        <strain evidence="3">CGMCC 1.15519</strain>
    </source>
</reference>
<evidence type="ECO:0000256" key="1">
    <source>
        <dbReference type="ARBA" id="ARBA00022729"/>
    </source>
</evidence>
<dbReference type="PROSITE" id="PS51208">
    <property type="entry name" value="AUTOTRANSPORTER"/>
    <property type="match status" value="1"/>
</dbReference>
<proteinExistence type="predicted"/>
<dbReference type="SMART" id="SM00869">
    <property type="entry name" value="Autotransporter"/>
    <property type="match status" value="1"/>
</dbReference>
<protein>
    <recommendedName>
        <fullName evidence="2">Autotransporter domain-containing protein</fullName>
    </recommendedName>
</protein>
<comment type="caution">
    <text evidence="3">The sequence shown here is derived from an EMBL/GenBank/DDBJ whole genome shotgun (WGS) entry which is preliminary data.</text>
</comment>
<evidence type="ECO:0000313" key="3">
    <source>
        <dbReference type="EMBL" id="GGE11968.1"/>
    </source>
</evidence>
<dbReference type="RefSeq" id="WP_188762594.1">
    <property type="nucleotide sequence ID" value="NZ_BMJM01000005.1"/>
</dbReference>
<reference evidence="3" key="2">
    <citation type="submission" date="2020-09" db="EMBL/GenBank/DDBJ databases">
        <authorList>
            <person name="Sun Q."/>
            <person name="Zhou Y."/>
        </authorList>
    </citation>
    <scope>NUCLEOTIDE SEQUENCE</scope>
    <source>
        <strain evidence="3">CGMCC 1.15519</strain>
    </source>
</reference>
<evidence type="ECO:0000313" key="4">
    <source>
        <dbReference type="Proteomes" id="UP000635071"/>
    </source>
</evidence>
<name>A0A917E9B4_9SPHN</name>
<dbReference type="InterPro" id="IPR013425">
    <property type="entry name" value="Autotrns_rpt"/>
</dbReference>
<dbReference type="InterPro" id="IPR005546">
    <property type="entry name" value="Autotransporte_beta"/>
</dbReference>
<sequence>MIVAVQKHRASRPSSVLYRRIKVGLSVTGLMLAGTALAPASAEVLNLNGISPARSTVAGATEITNGILRLTPAVGGVTIDAALNDRLGVFALTKLGQHSLTLNGSGLNTYSGATTISDGAVFAGNVNVLSPNSVVTLAAPGVLDLRGYRQAVAGLAGFGIVRSSTATTSLLTVGAAGTYNYRGVIEGNLRLVKTGADQQSLGGSNTYTGGTELRSGILRFTRDDSLGTGAIDVTGAAVLLPAIMGRRIANDFSLGGDLEVSGASMELAGRISGTGRLIKTTVSNLTLSSGANSFSGGVDLQDGQLVIATGSLGSGDLVVSAGQASMSTVGNLSAVLRNRVVLLGGLNFELLDAASVLELSGPISGGGFLYMKQGPGTLLLTGDNGFTGHFSLATGTLGLGTSTAAGFGILSTGGGAGIAAYADNLVVANRIHLGPALRIDTRGYDLTLTGAIINNTNVAGGFQKLGDGNLTLTGVSSFTGPATIITGQLTMNGSITSDAAIGSGAILAGSGSIGGVVTVADGARIAPGTSAGTLTLGSLVLGAGSVLDFELKTAGAIGGGINDLIAVNNSLTLDGTINVVGLPGFDVGTFRVINYGGALTNNGLDAGTVPVGFNFTIDTSVQGQVNLLVGFAGVRYWDGADVVGDGVIDGGNGTWASGATNWTNVDGSANLSWGNTTGIFAGAPGTVAVAGVQGFTALSFQTAGYVLNGGELAINGGTLETANTGTTTINSVVSGSNGLTKTGAGSLVLDGANTYAGGTTLAQGTITAASNTALGAGALTMASGTTLASAGASRSLANNIVATGNDMVRAGTVATDVLTLAGTISGSGSITQVGPGNLVLTGNNSFGRLGIAAGMVTIGTNTSAGTGPIAIDNGGTLAAGVTGLALNNAIQVATSGVVNVGSGALTLGGTMGGAGNITKTGTGVLNLTAVSSLTGATTVSAGRLNIIGSIAQSATTVQSGATLAGTGTVGALTAQSGSAISPGAAVGSVGTLNVNGAVSLLAGSTFIVDYGPASVDRLTATGPASIAGNISVVPAAAGRFGETIILSSSARTGTFANDASVASLFGPAITSKLLYTSTSVVLSLTPTSLASLGNLTGNPLQVALAFDRAVTTGYNPSPYFALFTQGANFSTALSQLSGELHSAERRVLLEDSRVVRETAWDRMNAGLSAIAGAQSVTADDGDLATTVWLRAAGSWGQADADGVGSAFETEQRGVLTGMDFATNGFKAGAMFYYLETDIEFATLGKSTVESTGGAIYAGYRQPGAGFAVGLGGSMAGNRAEGVRSITIPGLAQTLTSRVSGTTYQIFGEVAFDLLAAENSRIEPFGRVAHAQVKSNALTEAGGMAARHIPGQRNEMTWVDVGLRGGITAGEVDFTGSAAWHRTSGDRNGITYSSLGGLNTQSFIRAVELDRDAVALEAQANYSITPMIKIGAGYSGIIGSNNQDHGARATLSFGF</sequence>
<keyword evidence="1" id="KW-0732">Signal</keyword>
<organism evidence="3 4">
    <name type="scientific">Sandarakinorhabdus glacialis</name>
    <dbReference type="NCBI Taxonomy" id="1614636"/>
    <lineage>
        <taxon>Bacteria</taxon>
        <taxon>Pseudomonadati</taxon>
        <taxon>Pseudomonadota</taxon>
        <taxon>Alphaproteobacteria</taxon>
        <taxon>Sphingomonadales</taxon>
        <taxon>Sphingosinicellaceae</taxon>
        <taxon>Sandarakinorhabdus</taxon>
    </lineage>
</organism>
<dbReference type="EMBL" id="BMJM01000005">
    <property type="protein sequence ID" value="GGE11968.1"/>
    <property type="molecule type" value="Genomic_DNA"/>
</dbReference>
<keyword evidence="4" id="KW-1185">Reference proteome</keyword>
<dbReference type="SUPFAM" id="SSF51126">
    <property type="entry name" value="Pectin lyase-like"/>
    <property type="match status" value="3"/>
</dbReference>
<dbReference type="SUPFAM" id="SSF103515">
    <property type="entry name" value="Autotransporter"/>
    <property type="match status" value="1"/>
</dbReference>
<dbReference type="Gene3D" id="2.40.128.130">
    <property type="entry name" value="Autotransporter beta-domain"/>
    <property type="match status" value="1"/>
</dbReference>
<gene>
    <name evidence="3" type="ORF">GCM10011529_17870</name>
</gene>
<feature type="domain" description="Autotransporter" evidence="2">
    <location>
        <begin position="1180"/>
        <end position="1454"/>
    </location>
</feature>